<keyword evidence="15" id="KW-1185">Reference proteome</keyword>
<dbReference type="InterPro" id="IPR001024">
    <property type="entry name" value="PLAT/LH2_dom"/>
</dbReference>
<evidence type="ECO:0000256" key="9">
    <source>
        <dbReference type="PIRSR" id="PIRSR603915-2"/>
    </source>
</evidence>
<dbReference type="PROSITE" id="PS50092">
    <property type="entry name" value="TSP1"/>
    <property type="match status" value="1"/>
</dbReference>
<feature type="transmembrane region" description="Helical" evidence="12">
    <location>
        <begin position="3053"/>
        <end position="3077"/>
    </location>
</feature>
<dbReference type="SMART" id="SM00303">
    <property type="entry name" value="GPS"/>
    <property type="match status" value="1"/>
</dbReference>
<keyword evidence="3 12" id="KW-0812">Transmembrane</keyword>
<feature type="transmembrane region" description="Helical" evidence="12">
    <location>
        <begin position="3619"/>
        <end position="3642"/>
    </location>
</feature>
<dbReference type="InterPro" id="IPR013122">
    <property type="entry name" value="PKD1_2_channel"/>
</dbReference>
<dbReference type="Gene3D" id="1.10.287.70">
    <property type="match status" value="1"/>
</dbReference>
<dbReference type="GO" id="GO:0005262">
    <property type="term" value="F:calcium channel activity"/>
    <property type="evidence" value="ECO:0007669"/>
    <property type="project" value="TreeGrafter"/>
</dbReference>
<dbReference type="PROSITE" id="PS50095">
    <property type="entry name" value="PLAT"/>
    <property type="match status" value="1"/>
</dbReference>
<accession>A0A6P8GZ80</accession>
<dbReference type="InterPro" id="IPR002859">
    <property type="entry name" value="PKD/REJ-like"/>
</dbReference>
<dbReference type="InterPro" id="IPR051223">
    <property type="entry name" value="Polycystin"/>
</dbReference>
<keyword evidence="8" id="KW-0325">Glycoprotein</keyword>
<comment type="subcellular location">
    <subcellularLocation>
        <location evidence="1">Membrane</location>
        <topology evidence="1">Multi-pass membrane protein</topology>
    </subcellularLocation>
</comment>
<evidence type="ECO:0000256" key="10">
    <source>
        <dbReference type="PROSITE-ProRule" id="PRU00152"/>
    </source>
</evidence>
<feature type="domain" description="PLAT" evidence="14">
    <location>
        <begin position="2778"/>
        <end position="2895"/>
    </location>
</feature>
<dbReference type="SUPFAM" id="SSF49785">
    <property type="entry name" value="Galactose-binding domain-like"/>
    <property type="match status" value="8"/>
</dbReference>
<evidence type="ECO:0000256" key="1">
    <source>
        <dbReference type="ARBA" id="ARBA00004141"/>
    </source>
</evidence>
<feature type="domain" description="F5/8 type C" evidence="13">
    <location>
        <begin position="781"/>
        <end position="922"/>
    </location>
</feature>
<protein>
    <submittedName>
        <fullName evidence="16">Uncharacterized protein LOC116286409</fullName>
    </submittedName>
</protein>
<dbReference type="OrthoDB" id="444119at2759"/>
<evidence type="ECO:0000256" key="11">
    <source>
        <dbReference type="SAM" id="MobiDB-lite"/>
    </source>
</evidence>
<dbReference type="InterPro" id="IPR003915">
    <property type="entry name" value="PKD_2"/>
</dbReference>
<dbReference type="PROSITE" id="PS01286">
    <property type="entry name" value="FA58C_2"/>
    <property type="match status" value="1"/>
</dbReference>
<dbReference type="Pfam" id="PF20519">
    <property type="entry name" value="Polycystin_dom"/>
    <property type="match status" value="1"/>
</dbReference>
<dbReference type="PANTHER" id="PTHR10877">
    <property type="entry name" value="POLYCYSTIN FAMILY MEMBER"/>
    <property type="match status" value="1"/>
</dbReference>
<dbReference type="CDD" id="cd00057">
    <property type="entry name" value="FA58C"/>
    <property type="match status" value="4"/>
</dbReference>
<dbReference type="InterPro" id="IPR046338">
    <property type="entry name" value="GAIN_dom_sf"/>
</dbReference>
<dbReference type="GeneID" id="116286409"/>
<dbReference type="InterPro" id="IPR000421">
    <property type="entry name" value="FA58C"/>
</dbReference>
<gene>
    <name evidence="16" type="primary">LOC116286409</name>
</gene>
<organism evidence="15 16">
    <name type="scientific">Actinia tenebrosa</name>
    <name type="common">Australian red waratah sea anemone</name>
    <dbReference type="NCBI Taxonomy" id="6105"/>
    <lineage>
        <taxon>Eukaryota</taxon>
        <taxon>Metazoa</taxon>
        <taxon>Cnidaria</taxon>
        <taxon>Anthozoa</taxon>
        <taxon>Hexacorallia</taxon>
        <taxon>Actiniaria</taxon>
        <taxon>Actiniidae</taxon>
        <taxon>Actinia</taxon>
    </lineage>
</organism>
<dbReference type="GO" id="GO:0016020">
    <property type="term" value="C:membrane"/>
    <property type="evidence" value="ECO:0007669"/>
    <property type="project" value="UniProtKB-SubCell"/>
</dbReference>
<dbReference type="Gene3D" id="2.60.220.50">
    <property type="match status" value="1"/>
</dbReference>
<feature type="transmembrane region" description="Helical" evidence="12">
    <location>
        <begin position="3097"/>
        <end position="3116"/>
    </location>
</feature>
<dbReference type="InterPro" id="IPR000884">
    <property type="entry name" value="TSP1_rpt"/>
</dbReference>
<feature type="transmembrane region" description="Helical" evidence="12">
    <location>
        <begin position="2982"/>
        <end position="3003"/>
    </location>
</feature>
<feature type="transmembrane region" description="Helical" evidence="12">
    <location>
        <begin position="3558"/>
        <end position="3581"/>
    </location>
</feature>
<dbReference type="Proteomes" id="UP000515163">
    <property type="component" value="Unplaced"/>
</dbReference>
<dbReference type="SUPFAM" id="SSF49299">
    <property type="entry name" value="PKD domain"/>
    <property type="match status" value="3"/>
</dbReference>
<feature type="disulfide bond" evidence="9">
    <location>
        <begin position="3281"/>
        <end position="3293"/>
    </location>
</feature>
<keyword evidence="4" id="KW-0732">Signal</keyword>
<dbReference type="FunFam" id="2.60.120.260:FF:000016">
    <property type="entry name" value="Contactin-associated protein-like 4 isoform 1"/>
    <property type="match status" value="1"/>
</dbReference>
<feature type="transmembrane region" description="Helical" evidence="12">
    <location>
        <begin position="2941"/>
        <end position="2962"/>
    </location>
</feature>
<feature type="transmembrane region" description="Helical" evidence="12">
    <location>
        <begin position="3518"/>
        <end position="3537"/>
    </location>
</feature>
<sequence>MVNLRTFTARYLAIQILTFSSRPCMKLEVYGCQAVSHCPKPLGMTSGKIANESLSASSYLGPDFFPWFARLDTKNAGGGWCAASNNISELIQVDLKDQHKLTKIILQGRGVEHVSESAWVNKFSLEYSMDGMKWTKHTENGTQEFEGNTNSDKREIAFTQPIMARFARILTLEWHNWTCLRFEFEGCNARTVPFGFETGEYQLENLISSNQYKENHTRLNQPNPDGLPLEIDAFSSVYSYLQIRIEPYGRVATAIALQGYDSKWISTYLISLSNDGKHFTYYMERGHPKIFEGNKDSQDVSRQSFFTEIRARFMRILPRTINNGYDFRMELYGYEVCSNPLGLQDGRIANDAITASSFNPGSEPWRVRHGTSGSWSPKSAVDSWLQVDVGRIVRLTAVAMAYDETLDKGVKAIRLASKKYIADKWFEYGIQGNDYKVFNCLPDCRLLTKTAIEGDSIIARYIRVIVVRYENHPYMKLELYGCEQVCMEDLGMEASFIKDVSITASSALNQQSLPSQARLNTNQGYGAWCANHTDASPYLQIDLRWLHEVRAISTQGQHSLYGDSWVQQYTMSYLKEPSNETWEKYMESKVAKVFVANDDSVTVVQNVLTSPITVRLLRIHPISWSGKACLRLEVYGCEVSRNDYIVPLGMTSMEIPDQNIIASSYNTSFEPWKARFQMDGWMAPQMPNQFLQIDLGMIDAEILAIGTRHPFQKDRRVLEFFLSFSDEGLFWYQYMEYSKPKRFHNEIHPYKGVQKHFLSQPIKTRYLKFEVARWKLINSFTVSLELYGKKGVPISKFNAVTYSASSYIYSNPPRAAVLGGSSAWCAEYVDNRQFLQLDLGKSFPITGVETANVSILETMNTFIVSSSIYGNIWDDYKEKQTVKLFNVNLRELFTKAILARFVRFNPKNWTKTLCMRAGILSKAITAPLGMSKWRIANSQITATSHAGPGTEPWRARLNSDDLSDAWCAGEDVIGQYLNIDLLYEHSVTHIALQGRFATASEAWVIDYQLLYSMDNIVWNYYVNASYVKILKGNVDSFAVVKVAIDPHIRCRYIRIQPTTWHGRMCLKTEIYGHSILGPIGVNNGDVPDTYISASTYKPNREPWKARLNRNDNNNSIGWEPLTIDLAPFLEIKGIHQMRVIGVSTQGIHSATYPAFVTNYTLKTSLDGLNWIDYVEDGIQKIFNGNNDTFSVVTNILKSEITVKSVRIVPVNWTNGVSLRVELFGLSVLPRDGHYTLYSNWSACSATCGPGFQYRTRNCSNPEPLYGGKNCTRLGSDTQTRLCNAPLCPAPFYAAPPIFKKDQPTTVMIQNCTALDLTIDFGDGTKLQTTNCSIEHTYIIGGIIEIVISTPNHEVTRNAHYVEDSIKDFQEHNTTKAILLGRNFTINWRIDGGTILQLGFNYGDGSYQNSTLVTRDGFQTGVALHQYNIPGVFPIELIVSNLINTSVINLNVIVELAVNVSLTLSTKTIFDRTYEFDDVILQIEVLNGSNPHFVINTDDGTPLVNQTSTTLIHKYRAAALRTPNIVAYNNVSSYSSGCNITINKMDLIVNASLEVHDTIYPNSTFVNLTVLLGNPFLCLINLGDGTLINRTSLDNSTQFDHNYIVGEYTITINCSNHLSYQLLSEKIKVQSAIQKASLAPTAPVVVNHTHTFVITAEDKGSNSCYVVRPGDGSTYGIGKPHCLINHPSVTFLDMQIPFLIKHTYGAIGLYMVTVSGSNAISSVHLEDRAVVVQGRCSYPNISLLNIGNNKQDPTRITRIQSLLVYTKIYIDCDPTTLYNVDWNISLASNNSIGLSYKTFETLTIYQRTLDYGLYQVILNVSMRGLDGVYQFKHGFIEVTANDFIPMILGGHFVRRGLNKSIYFDASETYDPDFTTGEDAFEFYWSCSNGFLPSIERIKAMSSFNRSGLPVFNESGFCRSNTNFYKGRSKINYTTSFMSIGDNYSVAVDVFKDVKGMIRHARFVQIMSLVDGNVPNLYLRCLRNCMALVNPNNKLHLEVFSPDLTDTASYHWRLFREVTSNGTSKWMEIEELRNLTKTELNNRFVVIAPNVIATEERYKLQGTAWMSGGPRGLAEYIYSYNMPPYGGSCDVDIPKGNAGDTLFTFKCSDWMDHHLPLTYQLYYQTNFGVELLLYHSVFPSFAIPLPLGEASNNYTLNMTMRIVDSLGAYNTTLLNTMVVRNESSNMTALLLGYLNFVDGTELRDLMNKGNLLDASIRFMSMLSVLNSMEGDQGHLSLRIQIRTKIAKILSQWESRGLLNVQILASALSQAIALREEVSVATQRHCLNSLSDMSDFIIDQSRDRSVSETTVADTIQILFYGLSNTISASSDSAKVPYIPGLKDINITLPNSNLTLGETSRPSDIRLEAVQISKDTIAKIDDLAKESLNRLASGEEPFKIDVPILSMSLQRINADDIDNMFFNVGKASVRFPNSYTLFGASHGMDQVGVKSMRMKRNVFTWNLNWLRVKTELLLVELKDPVQETLSVSQISQPIHLIIPRAASLFPPPETSFISKERQSLAFHQFNITSLKPMNIRILPVEGKVSFGIYWKYAMRPELNSEDFVGRLPDFSSCKSKGTSYTDCEKDPYTIFIDTTRLDQLGKYFLGVQTLDDYPVNKKERVRRSACEGSGRSKRSCLEYKTPPPSPSPNMGGPIQYDPRFHFNYTIQRFYSPCLFWDAQNDTWSEQGCSTGNFSTYQHVHCKCTHLTSFGGDLLVAPNPIDFDKVFAGFANISDNMAVLGVIITAFSIYTILAVWLRRLDKRDAARGGISVIKSTIDSTEDHPYEVIVQTGSWSNSGTSSNVFLTVIGEEGESAAIHLTDKYKSLFNRGGTDEFIVLLPKDIGKIHFLRIWHDMTGPSSSWYLNYIIVRNIKTGAQFNFVSDQWFALEKEDGAIDRVLRVSAKEEMTNFKTLFRQKTEKDICDGHLWISVMAKPPKSTFTRVQRLSCCMSLLFTSMITNAMFYNIGNEPDTSSITLGPITISIKQIIIGIQSSFIALPINIIILQIFQKAKAKENTMTPNYKQPYSTWQDEGDAQSNKRKDGSSNAEKKGLPHWTVYIAWTLCVLATVVSAAFTLFYSMMWGKETSNKWISSMLVSFFQDAFVTQPLKIFLLALFIATFLKKIPQEFTKKDTKEQELDSLQVQEPGNSIFNEDMMASIASRCQPPNEDLVRRARDYKMKELRMHGIIKENIFFAVFLLALLGVSYSIRDYESFRQTSNIKAMFTEQVNDNVTLWTFVENTVLKFSFSRQWYNGRADGAEGFTEEKKYYMVGMPRLRQVRVKKENCTLTIVKSITTHCVGEYSIPNEDTSYYLPGWKEPGNLTSEACPIPWRYQTSWELDGIPLWGHKAVYNGGGFTADLGYEMWQAADVASTLKKYNWVDELSRAVVVEFTIFDPHVNLFSMVTYVVEITGTGSGSSFVKVDTFKLYLHLGPSKMLLIFCEVLSIIICLILTFYTCKKIKTEGLKYFRNKWNLLESAQLGLCYAAVGLFIVRLTFTAKAIQKLQENPFLFVSFQYIAKWHEVNVYVIGIIVFIATMKFLRLMKFNRHIAILSRTISNCLKDVAIIGFQALLVFTAFSIFAYVTFGTKMEDFSTYILALQSQLTMMLGKGYFTDLSQVDPVLGPVYFTLYIFAMMFFLLNMFIAVIADSYAEECTGVDPDSEEFVMAGFMMDRLRSLFSKEKQTTEPWVEIKCPEYKDWPGTKQEALFEKARQSHEMLKIKEKQLDYIMQGLLHAEKNIAKSEESIAWKTMAILPSRDSKKYNKVALMILLTEEYIDENEEEADC</sequence>
<evidence type="ECO:0000256" key="3">
    <source>
        <dbReference type="ARBA" id="ARBA00022692"/>
    </source>
</evidence>
<dbReference type="InParanoid" id="A0A6P8GZ80"/>
<dbReference type="SUPFAM" id="SSF82895">
    <property type="entry name" value="TSP-1 type 1 repeat"/>
    <property type="match status" value="1"/>
</dbReference>
<dbReference type="PANTHER" id="PTHR10877:SF150">
    <property type="entry name" value="REJ DOMAIN-CONTAINING PROTEIN"/>
    <property type="match status" value="1"/>
</dbReference>
<feature type="domain" description="F5/8 type C" evidence="13">
    <location>
        <begin position="38"/>
        <end position="187"/>
    </location>
</feature>
<evidence type="ECO:0000256" key="8">
    <source>
        <dbReference type="ARBA" id="ARBA00023180"/>
    </source>
</evidence>
<dbReference type="SMART" id="SM00209">
    <property type="entry name" value="TSP1"/>
    <property type="match status" value="1"/>
</dbReference>
<dbReference type="GO" id="GO:0005509">
    <property type="term" value="F:calcium ion binding"/>
    <property type="evidence" value="ECO:0007669"/>
    <property type="project" value="InterPro"/>
</dbReference>
<evidence type="ECO:0000313" key="15">
    <source>
        <dbReference type="Proteomes" id="UP000515163"/>
    </source>
</evidence>
<evidence type="ECO:0000256" key="2">
    <source>
        <dbReference type="ARBA" id="ARBA00007200"/>
    </source>
</evidence>
<feature type="domain" description="F5/8 type C" evidence="13">
    <location>
        <begin position="189"/>
        <end position="334"/>
    </location>
</feature>
<dbReference type="InterPro" id="IPR036392">
    <property type="entry name" value="PLAT/LH2_dom_sf"/>
</dbReference>
<dbReference type="InterPro" id="IPR036383">
    <property type="entry name" value="TSP1_rpt_sf"/>
</dbReference>
<feature type="compositionally biased region" description="Basic and acidic residues" evidence="11">
    <location>
        <begin position="3032"/>
        <end position="3043"/>
    </location>
</feature>
<proteinExistence type="inferred from homology"/>
<feature type="domain" description="F5/8 type C" evidence="13">
    <location>
        <begin position="643"/>
        <end position="769"/>
    </location>
</feature>
<dbReference type="PRINTS" id="PR01433">
    <property type="entry name" value="POLYCYSTIN2"/>
</dbReference>
<keyword evidence="7" id="KW-1015">Disulfide bond</keyword>
<dbReference type="PROSITE" id="PS50022">
    <property type="entry name" value="FA58C_3"/>
    <property type="match status" value="8"/>
</dbReference>
<dbReference type="SMART" id="SM00231">
    <property type="entry name" value="FA58C"/>
    <property type="match status" value="7"/>
</dbReference>
<dbReference type="RefSeq" id="XP_031548818.1">
    <property type="nucleotide sequence ID" value="XM_031692958.1"/>
</dbReference>
<dbReference type="InterPro" id="IPR046791">
    <property type="entry name" value="Polycystin_dom"/>
</dbReference>
<feature type="domain" description="F5/8 type C" evidence="13">
    <location>
        <begin position="923"/>
        <end position="1073"/>
    </location>
</feature>
<reference evidence="16" key="1">
    <citation type="submission" date="2025-08" db="UniProtKB">
        <authorList>
            <consortium name="RefSeq"/>
        </authorList>
    </citation>
    <scope>IDENTIFICATION</scope>
    <source>
        <tissue evidence="16">Tentacle</tissue>
    </source>
</reference>
<dbReference type="InterPro" id="IPR000203">
    <property type="entry name" value="GPS"/>
</dbReference>
<dbReference type="Gene3D" id="2.20.100.10">
    <property type="entry name" value="Thrombospondin type-1 (TSP1) repeat"/>
    <property type="match status" value="1"/>
</dbReference>
<comment type="similarity">
    <text evidence="2">Belongs to the polycystin family.</text>
</comment>
<dbReference type="Pfam" id="PF01825">
    <property type="entry name" value="GPS"/>
    <property type="match status" value="1"/>
</dbReference>
<name>A0A6P8GZ80_ACTTE</name>
<dbReference type="Pfam" id="PF01477">
    <property type="entry name" value="PLAT"/>
    <property type="match status" value="1"/>
</dbReference>
<dbReference type="InterPro" id="IPR008979">
    <property type="entry name" value="Galactose-bd-like_sf"/>
</dbReference>
<feature type="transmembrane region" description="Helical" evidence="12">
    <location>
        <begin position="3473"/>
        <end position="3491"/>
    </location>
</feature>
<dbReference type="PROSITE" id="PS01285">
    <property type="entry name" value="FA58C_1"/>
    <property type="match status" value="2"/>
</dbReference>
<feature type="transmembrane region" description="Helical" evidence="12">
    <location>
        <begin position="3182"/>
        <end position="3203"/>
    </location>
</feature>
<evidence type="ECO:0000256" key="6">
    <source>
        <dbReference type="ARBA" id="ARBA00023136"/>
    </source>
</evidence>
<evidence type="ECO:0000313" key="16">
    <source>
        <dbReference type="RefSeq" id="XP_031548818.1"/>
    </source>
</evidence>
<evidence type="ECO:0000256" key="7">
    <source>
        <dbReference type="ARBA" id="ARBA00023157"/>
    </source>
</evidence>
<dbReference type="GO" id="GO:0050982">
    <property type="term" value="P:detection of mechanical stimulus"/>
    <property type="evidence" value="ECO:0007669"/>
    <property type="project" value="TreeGrafter"/>
</dbReference>
<evidence type="ECO:0000259" key="13">
    <source>
        <dbReference type="PROSITE" id="PS50022"/>
    </source>
</evidence>
<dbReference type="Gene3D" id="2.60.60.20">
    <property type="entry name" value="PLAT/LH2 domain"/>
    <property type="match status" value="1"/>
</dbReference>
<dbReference type="InterPro" id="IPR035986">
    <property type="entry name" value="PKD_dom_sf"/>
</dbReference>
<dbReference type="Pfam" id="PF08016">
    <property type="entry name" value="PKD_channel"/>
    <property type="match status" value="1"/>
</dbReference>
<evidence type="ECO:0000256" key="12">
    <source>
        <dbReference type="SAM" id="Phobius"/>
    </source>
</evidence>
<keyword evidence="6 12" id="KW-0472">Membrane</keyword>
<feature type="domain" description="F5/8 type C" evidence="13">
    <location>
        <begin position="337"/>
        <end position="482"/>
    </location>
</feature>
<dbReference type="KEGG" id="aten:116286409"/>
<dbReference type="FunFam" id="2.20.100.10:FF:000001">
    <property type="entry name" value="semaphorin-5A isoform X1"/>
    <property type="match status" value="1"/>
</dbReference>
<feature type="transmembrane region" description="Helical" evidence="12">
    <location>
        <begin position="2732"/>
        <end position="2752"/>
    </location>
</feature>
<feature type="transmembrane region" description="Helical" evidence="12">
    <location>
        <begin position="3431"/>
        <end position="3452"/>
    </location>
</feature>
<dbReference type="Gene3D" id="2.60.120.260">
    <property type="entry name" value="Galactose-binding domain-like"/>
    <property type="match status" value="8"/>
</dbReference>
<feature type="domain" description="F5/8 type C" evidence="13">
    <location>
        <begin position="1074"/>
        <end position="1225"/>
    </location>
</feature>
<evidence type="ECO:0000256" key="5">
    <source>
        <dbReference type="ARBA" id="ARBA00022989"/>
    </source>
</evidence>
<keyword evidence="5 12" id="KW-1133">Transmembrane helix</keyword>
<dbReference type="SMART" id="SM00308">
    <property type="entry name" value="LH2"/>
    <property type="match status" value="1"/>
</dbReference>
<evidence type="ECO:0000256" key="4">
    <source>
        <dbReference type="ARBA" id="ARBA00022729"/>
    </source>
</evidence>
<feature type="region of interest" description="Disordered" evidence="11">
    <location>
        <begin position="3017"/>
        <end position="3043"/>
    </location>
</feature>
<evidence type="ECO:0000259" key="14">
    <source>
        <dbReference type="PROSITE" id="PS50095"/>
    </source>
</evidence>
<comment type="caution">
    <text evidence="10">Lacks conserved residue(s) required for the propagation of feature annotation.</text>
</comment>
<dbReference type="FunFam" id="2.60.120.260:FF:000002">
    <property type="entry name" value="Coagulation factor VIII"/>
    <property type="match status" value="1"/>
</dbReference>
<dbReference type="Pfam" id="PF00090">
    <property type="entry name" value="TSP_1"/>
    <property type="match status" value="1"/>
</dbReference>
<feature type="domain" description="F5/8 type C" evidence="13">
    <location>
        <begin position="486"/>
        <end position="637"/>
    </location>
</feature>
<dbReference type="Pfam" id="PF02010">
    <property type="entry name" value="REJ"/>
    <property type="match status" value="1"/>
</dbReference>
<dbReference type="Pfam" id="PF00754">
    <property type="entry name" value="F5_F8_type_C"/>
    <property type="match status" value="7"/>
</dbReference>
<dbReference type="SUPFAM" id="SSF49723">
    <property type="entry name" value="Lipase/lipooxygenase domain (PLAT/LH2 domain)"/>
    <property type="match status" value="1"/>
</dbReference>